<feature type="region of interest" description="Disordered" evidence="1">
    <location>
        <begin position="314"/>
        <end position="436"/>
    </location>
</feature>
<keyword evidence="3" id="KW-1185">Reference proteome</keyword>
<feature type="region of interest" description="Disordered" evidence="1">
    <location>
        <begin position="1"/>
        <end position="46"/>
    </location>
</feature>
<feature type="compositionally biased region" description="Basic and acidic residues" evidence="1">
    <location>
        <begin position="409"/>
        <end position="434"/>
    </location>
</feature>
<protein>
    <submittedName>
        <fullName evidence="2">Uncharacterized protein</fullName>
    </submittedName>
</protein>
<reference evidence="2" key="1">
    <citation type="journal article" date="2020" name="Stud. Mycol.">
        <title>101 Dothideomycetes genomes: a test case for predicting lifestyles and emergence of pathogens.</title>
        <authorList>
            <person name="Haridas S."/>
            <person name="Albert R."/>
            <person name="Binder M."/>
            <person name="Bloem J."/>
            <person name="Labutti K."/>
            <person name="Salamov A."/>
            <person name="Andreopoulos B."/>
            <person name="Baker S."/>
            <person name="Barry K."/>
            <person name="Bills G."/>
            <person name="Bluhm B."/>
            <person name="Cannon C."/>
            <person name="Castanera R."/>
            <person name="Culley D."/>
            <person name="Daum C."/>
            <person name="Ezra D."/>
            <person name="Gonzalez J."/>
            <person name="Henrissat B."/>
            <person name="Kuo A."/>
            <person name="Liang C."/>
            <person name="Lipzen A."/>
            <person name="Lutzoni F."/>
            <person name="Magnuson J."/>
            <person name="Mondo S."/>
            <person name="Nolan M."/>
            <person name="Ohm R."/>
            <person name="Pangilinan J."/>
            <person name="Park H.-J."/>
            <person name="Ramirez L."/>
            <person name="Alfaro M."/>
            <person name="Sun H."/>
            <person name="Tritt A."/>
            <person name="Yoshinaga Y."/>
            <person name="Zwiers L.-H."/>
            <person name="Turgeon B."/>
            <person name="Goodwin S."/>
            <person name="Spatafora J."/>
            <person name="Crous P."/>
            <person name="Grigoriev I."/>
        </authorList>
    </citation>
    <scope>NUCLEOTIDE SEQUENCE</scope>
    <source>
        <strain evidence="2">CBS 260.36</strain>
    </source>
</reference>
<name>A0A9P4MRE4_9PEZI</name>
<dbReference type="EMBL" id="ML996082">
    <property type="protein sequence ID" value="KAF2156476.1"/>
    <property type="molecule type" value="Genomic_DNA"/>
</dbReference>
<sequence length="452" mass="49081">MTAPPPSSPPLSPMSAPSSYAPSSPLTPLSAPPTPPSPPSPELFDPRHLSEIHIDGRMISTRDPAAFLALLPQFPYITSLFLTGPFTPCAAFTAHLPSLNALKLNITASKSPSEVFQRLAKYCFRLTTLQIHFPAHTSLSLYSLLPLSTMPTLQTLHISAAENSLTLSATPDGSPLPTLPALKHFHLLADGLFPESALITLAGSSPQLESLHVPGVYDLLSISSLSQRLFPHLEHVVIKQLLPLWPEPERAAEVKAAAEVLDQCMPKAHISPGQHQWSGFTRDVVHEAWGKRMERNWAVPGLKVVPGIITSVADSGHSSGRSEGDRSSASPPSWVYGTESAVTTPEDQVRSNVSSGLTKSRDEIRSRATPPEWVMMEQERTSPGSEERGLAKSLPWVTSSEIAGPRTRRLGDIPEDGPYRLIEDSSESPKERGPNDVLWVLGPEVARLRTHF</sequence>
<dbReference type="Proteomes" id="UP000799439">
    <property type="component" value="Unassembled WGS sequence"/>
</dbReference>
<proteinExistence type="predicted"/>
<feature type="compositionally biased region" description="Polar residues" evidence="1">
    <location>
        <begin position="340"/>
        <end position="358"/>
    </location>
</feature>
<feature type="compositionally biased region" description="Pro residues" evidence="1">
    <location>
        <begin position="30"/>
        <end position="41"/>
    </location>
</feature>
<dbReference type="Gene3D" id="3.80.10.10">
    <property type="entry name" value="Ribonuclease Inhibitor"/>
    <property type="match status" value="1"/>
</dbReference>
<organism evidence="2 3">
    <name type="scientific">Myriangium duriaei CBS 260.36</name>
    <dbReference type="NCBI Taxonomy" id="1168546"/>
    <lineage>
        <taxon>Eukaryota</taxon>
        <taxon>Fungi</taxon>
        <taxon>Dikarya</taxon>
        <taxon>Ascomycota</taxon>
        <taxon>Pezizomycotina</taxon>
        <taxon>Dothideomycetes</taxon>
        <taxon>Dothideomycetidae</taxon>
        <taxon>Myriangiales</taxon>
        <taxon>Myriangiaceae</taxon>
        <taxon>Myriangium</taxon>
    </lineage>
</organism>
<dbReference type="InterPro" id="IPR032675">
    <property type="entry name" value="LRR_dom_sf"/>
</dbReference>
<evidence type="ECO:0000256" key="1">
    <source>
        <dbReference type="SAM" id="MobiDB-lite"/>
    </source>
</evidence>
<dbReference type="SUPFAM" id="SSF52047">
    <property type="entry name" value="RNI-like"/>
    <property type="match status" value="1"/>
</dbReference>
<feature type="compositionally biased region" description="Low complexity" evidence="1">
    <location>
        <begin position="13"/>
        <end position="29"/>
    </location>
</feature>
<gene>
    <name evidence="2" type="ORF">K461DRAFT_265858</name>
</gene>
<accession>A0A9P4MRE4</accession>
<evidence type="ECO:0000313" key="3">
    <source>
        <dbReference type="Proteomes" id="UP000799439"/>
    </source>
</evidence>
<comment type="caution">
    <text evidence="2">The sequence shown here is derived from an EMBL/GenBank/DDBJ whole genome shotgun (WGS) entry which is preliminary data.</text>
</comment>
<dbReference type="AlphaFoldDB" id="A0A9P4MRE4"/>
<evidence type="ECO:0000313" key="2">
    <source>
        <dbReference type="EMBL" id="KAF2156476.1"/>
    </source>
</evidence>
<feature type="compositionally biased region" description="Pro residues" evidence="1">
    <location>
        <begin position="1"/>
        <end position="12"/>
    </location>
</feature>
<feature type="compositionally biased region" description="Basic and acidic residues" evidence="1">
    <location>
        <begin position="377"/>
        <end position="390"/>
    </location>
</feature>